<dbReference type="EMBL" id="CAJVRL010000001">
    <property type="protein sequence ID" value="CAG8948776.1"/>
    <property type="molecule type" value="Genomic_DNA"/>
</dbReference>
<dbReference type="InterPro" id="IPR015010">
    <property type="entry name" value="TERF2IP_Myb"/>
</dbReference>
<feature type="region of interest" description="Disordered" evidence="1">
    <location>
        <begin position="604"/>
        <end position="636"/>
    </location>
</feature>
<feature type="compositionally biased region" description="Acidic residues" evidence="1">
    <location>
        <begin position="50"/>
        <end position="71"/>
    </location>
</feature>
<evidence type="ECO:0000313" key="3">
    <source>
        <dbReference type="EMBL" id="CAG8948776.1"/>
    </source>
</evidence>
<dbReference type="InterPro" id="IPR018465">
    <property type="entry name" value="Scm3/HJURP"/>
</dbReference>
<feature type="compositionally biased region" description="Acidic residues" evidence="1">
    <location>
        <begin position="136"/>
        <end position="145"/>
    </location>
</feature>
<dbReference type="CDD" id="cd11655">
    <property type="entry name" value="rap1_myb-like"/>
    <property type="match status" value="1"/>
</dbReference>
<feature type="region of interest" description="Disordered" evidence="1">
    <location>
        <begin position="372"/>
        <end position="435"/>
    </location>
</feature>
<evidence type="ECO:0000313" key="4">
    <source>
        <dbReference type="Proteomes" id="UP000696280"/>
    </source>
</evidence>
<dbReference type="Pfam" id="PF10384">
    <property type="entry name" value="Scm3"/>
    <property type="match status" value="1"/>
</dbReference>
<feature type="region of interest" description="Disordered" evidence="1">
    <location>
        <begin position="954"/>
        <end position="1068"/>
    </location>
</feature>
<feature type="region of interest" description="Disordered" evidence="1">
    <location>
        <begin position="782"/>
        <end position="842"/>
    </location>
</feature>
<dbReference type="InterPro" id="IPR009072">
    <property type="entry name" value="Histone-fold"/>
</dbReference>
<dbReference type="Proteomes" id="UP000696280">
    <property type="component" value="Unassembled WGS sequence"/>
</dbReference>
<dbReference type="OrthoDB" id="2420608at2759"/>
<gene>
    <name evidence="3" type="ORF">HYFRA_00001898</name>
</gene>
<name>A0A9N9KKU8_9HELO</name>
<dbReference type="PANTHER" id="PTHR15992">
    <property type="entry name" value="HOLLIDAY JUNCTION RECOGNITION PROTEIN"/>
    <property type="match status" value="1"/>
</dbReference>
<feature type="region of interest" description="Disordered" evidence="1">
    <location>
        <begin position="29"/>
        <end position="75"/>
    </location>
</feature>
<feature type="compositionally biased region" description="Polar residues" evidence="1">
    <location>
        <begin position="997"/>
        <end position="1020"/>
    </location>
</feature>
<dbReference type="InterPro" id="IPR009057">
    <property type="entry name" value="Homeodomain-like_sf"/>
</dbReference>
<dbReference type="Gene3D" id="1.10.10.60">
    <property type="entry name" value="Homeodomain-like"/>
    <property type="match status" value="1"/>
</dbReference>
<feature type="region of interest" description="Disordered" evidence="1">
    <location>
        <begin position="131"/>
        <end position="153"/>
    </location>
</feature>
<dbReference type="Pfam" id="PF08914">
    <property type="entry name" value="Myb_Rap1"/>
    <property type="match status" value="1"/>
</dbReference>
<organism evidence="3 4">
    <name type="scientific">Hymenoscyphus fraxineus</name>
    <dbReference type="NCBI Taxonomy" id="746836"/>
    <lineage>
        <taxon>Eukaryota</taxon>
        <taxon>Fungi</taxon>
        <taxon>Dikarya</taxon>
        <taxon>Ascomycota</taxon>
        <taxon>Pezizomycotina</taxon>
        <taxon>Leotiomycetes</taxon>
        <taxon>Helotiales</taxon>
        <taxon>Helotiaceae</taxon>
        <taxon>Hymenoscyphus</taxon>
    </lineage>
</organism>
<feature type="compositionally biased region" description="Polar residues" evidence="1">
    <location>
        <begin position="785"/>
        <end position="799"/>
    </location>
</feature>
<dbReference type="GO" id="GO:0042393">
    <property type="term" value="F:histone binding"/>
    <property type="evidence" value="ECO:0007669"/>
    <property type="project" value="InterPro"/>
</dbReference>
<feature type="compositionally biased region" description="Basic and acidic residues" evidence="1">
    <location>
        <begin position="499"/>
        <end position="508"/>
    </location>
</feature>
<feature type="region of interest" description="Disordered" evidence="1">
    <location>
        <begin position="1161"/>
        <end position="1214"/>
    </location>
</feature>
<keyword evidence="4" id="KW-1185">Reference proteome</keyword>
<dbReference type="Gene3D" id="1.10.20.10">
    <property type="entry name" value="Histone, subunit A"/>
    <property type="match status" value="1"/>
</dbReference>
<feature type="compositionally biased region" description="Low complexity" evidence="1">
    <location>
        <begin position="965"/>
        <end position="976"/>
    </location>
</feature>
<evidence type="ECO:0000259" key="2">
    <source>
        <dbReference type="Pfam" id="PF08914"/>
    </source>
</evidence>
<evidence type="ECO:0000256" key="1">
    <source>
        <dbReference type="SAM" id="MobiDB-lite"/>
    </source>
</evidence>
<proteinExistence type="predicted"/>
<accession>A0A9N9KKU8</accession>
<dbReference type="PANTHER" id="PTHR15992:SF5">
    <property type="entry name" value="HOLLIDAY JUNCTION RECOGNITION PROTEIN"/>
    <property type="match status" value="1"/>
</dbReference>
<sequence length="1329" mass="148767">MEPLLKRQRLYSPIRNQFLRTFSREQGYDIHERDELQDYDDLEQPRRGYDEEEEDDEEDDDTIDPVPDPDSELQQKRMQLDFKLKSTFESIFEKYGKDFEGIGDEIDLETGRIIVDNGHLSAMRHERDAGSRLYDESTEYTEESVESSLGGDDTLFEYDEDEEEEEEEEEEEVEKGVEEIEEYYIGNGEDDDMEDDMILRGFTKATQNIQPVPAHSRRPHNFVENTRSILEPHQIAPIPVQNPLRPSHSATLVEHGSQIHQYVSEQHSRRNIDVNPAWQAPKLTMIEVPRNQDTDNPWRIPPLPSPPRKHIERGLSWQSVPPKQNTNNLASVWKVPELPPDRIWNSRNDIEPCWRIPELPVVVPRPRPDLNMNVKPAFKGQKSSPVAVPRTRTDENTNAKPDFKRRKSSPVVVDSVWAEPEKERRNNPLAKNSRTPFTVEDDHILLDCVKKARIRGIIMDGEFWKGIEAQYPRHPFRSWKQRYEKKYSYLEPDEIGEPESLRTTDSESFRVPSRLPSPPKKRTFLKKSPERPLPIPSRLIPEPVVNQPKSSAPIKPQYAEKPRQPTQQDSRVITWSRAIDATETPVPEGHTEDLPDARQAIGSILGKRRHSHSEIKSPYTRHIDKRPCDSGQSMFSSHSNQVINDYQIPDQPQRQFIDLTDTPSEKDDGLILPPMIHEKPPIGTAPCPHKDCKSYPSRFYRLDRTIEEDSSEMAVHLFEDHRTTAFPCGELNCPYVGENGYFTQFELVEHVKSAHPHGAALRRLEGRVSSTLLAGVKPVDAHIRSSWNSPGGTEVATTHQESHYESPKMAQKSRVSSSSQRPSSGSDMDRTLTPRGMAGTSMYTPTTSVSSLIVNHPSAHSDPGEGLNQDRSSLPVVQTTENHHIEAAPSTSKGFNSIREPTIVEDELPTRKIFKEQDQNIHLPDAQQSCSSTAGILGSDGADSVGTDRTHRAQYIQSPVVDQASPLRPRTSLRSSIPDSQGSAAVVQLSREPVLSENATPHNNAKETTSLPQKSPSTVDTPAIPKVAPAARPQPPRAGESLPKQTFKTPVRKGRNIPPGSAVEGDDELNLTADGFLLLASKSRSRQLPLETPENVKREETADIIDVNPKLSVSAKRMKRKLNQILDDDDIDELTADSPMHCISSIGPSARKQVKIKTEEELGATGTQPSQQKHRIVKQPKSRKVVHQPRSAIAGLSGRKSQTPRSASKIGPVLGPARTITPLLDLTPAKKRGAHANQNFAAPDPAGVSSSRADVPTIHNEGSSSPMEGLITPSGKSYRQGSVEIKEEVTVPVVIVRTPLGTLKKCGENGFACKKSFCFRCGKSKLGGS</sequence>
<feature type="compositionally biased region" description="Low complexity" evidence="1">
    <location>
        <begin position="813"/>
        <end position="826"/>
    </location>
</feature>
<dbReference type="GO" id="GO:0005634">
    <property type="term" value="C:nucleus"/>
    <property type="evidence" value="ECO:0007669"/>
    <property type="project" value="InterPro"/>
</dbReference>
<feature type="compositionally biased region" description="Basic residues" evidence="1">
    <location>
        <begin position="1172"/>
        <end position="1187"/>
    </location>
</feature>
<comment type="caution">
    <text evidence="3">The sequence shown here is derived from an EMBL/GenBank/DDBJ whole genome shotgun (WGS) entry which is preliminary data.</text>
</comment>
<dbReference type="GO" id="GO:0046982">
    <property type="term" value="F:protein heterodimerization activity"/>
    <property type="evidence" value="ECO:0007669"/>
    <property type="project" value="InterPro"/>
</dbReference>
<feature type="region of interest" description="Disordered" evidence="1">
    <location>
        <begin position="496"/>
        <end position="572"/>
    </location>
</feature>
<protein>
    <recommendedName>
        <fullName evidence="2">TERF2-interacting telomeric protein 1 Myb domain-containing protein</fullName>
    </recommendedName>
</protein>
<dbReference type="SUPFAM" id="SSF46689">
    <property type="entry name" value="Homeodomain-like"/>
    <property type="match status" value="1"/>
</dbReference>
<reference evidence="3" key="1">
    <citation type="submission" date="2021-07" db="EMBL/GenBank/DDBJ databases">
        <authorList>
            <person name="Durling M."/>
        </authorList>
    </citation>
    <scope>NUCLEOTIDE SEQUENCE</scope>
</reference>
<feature type="domain" description="TERF2-interacting telomeric protein 1 Myb" evidence="2">
    <location>
        <begin position="437"/>
        <end position="488"/>
    </location>
</feature>